<keyword evidence="1" id="KW-0472">Membrane</keyword>
<accession>A0A6P0CGY0</accession>
<evidence type="ECO:0000256" key="1">
    <source>
        <dbReference type="SAM" id="Phobius"/>
    </source>
</evidence>
<reference evidence="2 3" key="1">
    <citation type="submission" date="2020-01" db="EMBL/GenBank/DDBJ databases">
        <title>Sulfitobacter sediminilitoris sp. nov., isolated from a tidal flat.</title>
        <authorList>
            <person name="Park S."/>
            <person name="Yoon J.-H."/>
        </authorList>
    </citation>
    <scope>NUCLEOTIDE SEQUENCE [LARGE SCALE GENOMIC DNA]</scope>
    <source>
        <strain evidence="2 3">JBTF-M27</strain>
    </source>
</reference>
<dbReference type="Proteomes" id="UP000468591">
    <property type="component" value="Unassembled WGS sequence"/>
</dbReference>
<sequence>MFMARIKTALAGFARRDDGTIALEAMIVIPVMFWAFLSVFSVFHSFRTYSINQKAAFTIGDAISRETAPLDDQYLNGAYSLFNYLSGATGDTALRVTSLVWNATENRFYRDWSKSRGPRVELSDDDVREWSTLLPVMPHNERVMLVETWADYDPPFKTGIEEQEIRNFVFTRPRFAPRVCWNQCN</sequence>
<keyword evidence="1" id="KW-0812">Transmembrane</keyword>
<name>A0A6P0CGY0_9RHOB</name>
<evidence type="ECO:0000313" key="2">
    <source>
        <dbReference type="EMBL" id="NEK24640.1"/>
    </source>
</evidence>
<evidence type="ECO:0008006" key="4">
    <source>
        <dbReference type="Google" id="ProtNLM"/>
    </source>
</evidence>
<proteinExistence type="predicted"/>
<dbReference type="EMBL" id="JAABNT010000019">
    <property type="protein sequence ID" value="NEK24640.1"/>
    <property type="molecule type" value="Genomic_DNA"/>
</dbReference>
<comment type="caution">
    <text evidence="2">The sequence shown here is derived from an EMBL/GenBank/DDBJ whole genome shotgun (WGS) entry which is preliminary data.</text>
</comment>
<dbReference type="AlphaFoldDB" id="A0A6P0CGY0"/>
<evidence type="ECO:0000313" key="3">
    <source>
        <dbReference type="Proteomes" id="UP000468591"/>
    </source>
</evidence>
<organism evidence="2 3">
    <name type="scientific">Sulfitobacter sediminilitoris</name>
    <dbReference type="NCBI Taxonomy" id="2698830"/>
    <lineage>
        <taxon>Bacteria</taxon>
        <taxon>Pseudomonadati</taxon>
        <taxon>Pseudomonadota</taxon>
        <taxon>Alphaproteobacteria</taxon>
        <taxon>Rhodobacterales</taxon>
        <taxon>Roseobacteraceae</taxon>
        <taxon>Sulfitobacter</taxon>
    </lineage>
</organism>
<protein>
    <recommendedName>
        <fullName evidence="4">Pilus assembly protein</fullName>
    </recommendedName>
</protein>
<feature type="transmembrane region" description="Helical" evidence="1">
    <location>
        <begin position="21"/>
        <end position="43"/>
    </location>
</feature>
<keyword evidence="1" id="KW-1133">Transmembrane helix</keyword>
<keyword evidence="3" id="KW-1185">Reference proteome</keyword>
<gene>
    <name evidence="2" type="ORF">GV827_19865</name>
</gene>